<keyword evidence="1" id="KW-1133">Transmembrane helix</keyword>
<proteinExistence type="predicted"/>
<dbReference type="EMBL" id="MEXR01000032">
    <property type="protein sequence ID" value="OGD09489.1"/>
    <property type="molecule type" value="Genomic_DNA"/>
</dbReference>
<evidence type="ECO:0000313" key="3">
    <source>
        <dbReference type="Proteomes" id="UP000176424"/>
    </source>
</evidence>
<sequence>MSDHRKNNSAGSLLGGLLVGVVAGAAAMMFMDEKKKKQLKLNMSKALKEGKKKVDETKMVDVASKKVSEILEKVKKASQG</sequence>
<keyword evidence="1" id="KW-0472">Membrane</keyword>
<comment type="caution">
    <text evidence="2">The sequence shown here is derived from an EMBL/GenBank/DDBJ whole genome shotgun (WGS) entry which is preliminary data.</text>
</comment>
<evidence type="ECO:0000256" key="1">
    <source>
        <dbReference type="SAM" id="Phobius"/>
    </source>
</evidence>
<accession>A0A1F4ZST5</accession>
<keyword evidence="1" id="KW-0812">Transmembrane</keyword>
<reference evidence="2 3" key="1">
    <citation type="journal article" date="2016" name="Nat. Commun.">
        <title>Thousands of microbial genomes shed light on interconnected biogeochemical processes in an aquifer system.</title>
        <authorList>
            <person name="Anantharaman K."/>
            <person name="Brown C.T."/>
            <person name="Hug L.A."/>
            <person name="Sharon I."/>
            <person name="Castelle C.J."/>
            <person name="Probst A.J."/>
            <person name="Thomas B.C."/>
            <person name="Singh A."/>
            <person name="Wilkins M.J."/>
            <person name="Karaoz U."/>
            <person name="Brodie E.L."/>
            <person name="Williams K.H."/>
            <person name="Hubbard S.S."/>
            <person name="Banfield J.F."/>
        </authorList>
    </citation>
    <scope>NUCLEOTIDE SEQUENCE [LARGE SCALE GENOMIC DNA]</scope>
</reference>
<gene>
    <name evidence="2" type="ORF">A2397_02265</name>
</gene>
<dbReference type="STRING" id="1797263.A2397_02265"/>
<protein>
    <recommendedName>
        <fullName evidence="4">YtxH domain-containing protein</fullName>
    </recommendedName>
</protein>
<name>A0A1F4ZST5_9BACT</name>
<evidence type="ECO:0008006" key="4">
    <source>
        <dbReference type="Google" id="ProtNLM"/>
    </source>
</evidence>
<organism evidence="2 3">
    <name type="scientific">Candidatus Amesbacteria bacterium RIFOXYB1_FULL_44_23</name>
    <dbReference type="NCBI Taxonomy" id="1797263"/>
    <lineage>
        <taxon>Bacteria</taxon>
        <taxon>Candidatus Amesiibacteriota</taxon>
    </lineage>
</organism>
<feature type="transmembrane region" description="Helical" evidence="1">
    <location>
        <begin position="12"/>
        <end position="31"/>
    </location>
</feature>
<dbReference type="Proteomes" id="UP000176424">
    <property type="component" value="Unassembled WGS sequence"/>
</dbReference>
<dbReference type="AlphaFoldDB" id="A0A1F4ZST5"/>
<evidence type="ECO:0000313" key="2">
    <source>
        <dbReference type="EMBL" id="OGD09489.1"/>
    </source>
</evidence>